<accession>A0A409Y4K4</accession>
<evidence type="ECO:0000256" key="1">
    <source>
        <dbReference type="SAM" id="Phobius"/>
    </source>
</evidence>
<reference evidence="2 3" key="1">
    <citation type="journal article" date="2018" name="Evol. Lett.">
        <title>Horizontal gene cluster transfer increased hallucinogenic mushroom diversity.</title>
        <authorList>
            <person name="Reynolds H.T."/>
            <person name="Vijayakumar V."/>
            <person name="Gluck-Thaler E."/>
            <person name="Korotkin H.B."/>
            <person name="Matheny P.B."/>
            <person name="Slot J.C."/>
        </authorList>
    </citation>
    <scope>NUCLEOTIDE SEQUENCE [LARGE SCALE GENOMIC DNA]</scope>
    <source>
        <strain evidence="2 3">SRW20</strain>
    </source>
</reference>
<dbReference type="InParanoid" id="A0A409Y4K4"/>
<keyword evidence="1" id="KW-0812">Transmembrane</keyword>
<feature type="transmembrane region" description="Helical" evidence="1">
    <location>
        <begin position="40"/>
        <end position="60"/>
    </location>
</feature>
<comment type="caution">
    <text evidence="2">The sequence shown here is derived from an EMBL/GenBank/DDBJ whole genome shotgun (WGS) entry which is preliminary data.</text>
</comment>
<keyword evidence="1" id="KW-0472">Membrane</keyword>
<dbReference type="OrthoDB" id="2896404at2759"/>
<keyword evidence="3" id="KW-1185">Reference proteome</keyword>
<protein>
    <recommendedName>
        <fullName evidence="4">Chitin synthase export chaperone</fullName>
    </recommendedName>
</protein>
<feature type="transmembrane region" description="Helical" evidence="1">
    <location>
        <begin position="6"/>
        <end position="28"/>
    </location>
</feature>
<evidence type="ECO:0000313" key="2">
    <source>
        <dbReference type="EMBL" id="PPQ97881.1"/>
    </source>
</evidence>
<feature type="transmembrane region" description="Helical" evidence="1">
    <location>
        <begin position="72"/>
        <end position="97"/>
    </location>
</feature>
<dbReference type="EMBL" id="NHYE01001175">
    <property type="protein sequence ID" value="PPQ97881.1"/>
    <property type="molecule type" value="Genomic_DNA"/>
</dbReference>
<feature type="transmembrane region" description="Helical" evidence="1">
    <location>
        <begin position="109"/>
        <end position="126"/>
    </location>
</feature>
<gene>
    <name evidence="2" type="ORF">CVT26_013055</name>
</gene>
<dbReference type="AlphaFoldDB" id="A0A409Y4K4"/>
<keyword evidence="1" id="KW-1133">Transmembrane helix</keyword>
<feature type="transmembrane region" description="Helical" evidence="1">
    <location>
        <begin position="138"/>
        <end position="156"/>
    </location>
</feature>
<dbReference type="Proteomes" id="UP000284706">
    <property type="component" value="Unassembled WGS sequence"/>
</dbReference>
<evidence type="ECO:0000313" key="3">
    <source>
        <dbReference type="Proteomes" id="UP000284706"/>
    </source>
</evidence>
<name>A0A409Y4K4_9AGAR</name>
<sequence>MQSQPPTIAFDVLVILGLVLLVVTFLTAWLSPSVKRTPTWYSFIFAGILAAVSKTLLFGHQGGPAPNTSLCFVQAILVYPFTALNSLVGGALVLQVYLSTRLLRQSQSLSSYHLYLVCIPLLWFFGSQLRPDIVQMTAVPFLLSFIVFILAFVTAAKDPSQVSRDPSGLECHFVHPAL</sequence>
<proteinExistence type="predicted"/>
<evidence type="ECO:0008006" key="4">
    <source>
        <dbReference type="Google" id="ProtNLM"/>
    </source>
</evidence>
<organism evidence="2 3">
    <name type="scientific">Gymnopilus dilepis</name>
    <dbReference type="NCBI Taxonomy" id="231916"/>
    <lineage>
        <taxon>Eukaryota</taxon>
        <taxon>Fungi</taxon>
        <taxon>Dikarya</taxon>
        <taxon>Basidiomycota</taxon>
        <taxon>Agaricomycotina</taxon>
        <taxon>Agaricomycetes</taxon>
        <taxon>Agaricomycetidae</taxon>
        <taxon>Agaricales</taxon>
        <taxon>Agaricineae</taxon>
        <taxon>Hymenogastraceae</taxon>
        <taxon>Gymnopilus</taxon>
    </lineage>
</organism>